<evidence type="ECO:0000259" key="9">
    <source>
        <dbReference type="PROSITE" id="PS50937"/>
    </source>
</evidence>
<organism evidence="10 11">
    <name type="scientific">Novispirillum itersonii</name>
    <name type="common">Aquaspirillum itersonii</name>
    <dbReference type="NCBI Taxonomy" id="189"/>
    <lineage>
        <taxon>Bacteria</taxon>
        <taxon>Pseudomonadati</taxon>
        <taxon>Pseudomonadota</taxon>
        <taxon>Alphaproteobacteria</taxon>
        <taxon>Rhodospirillales</taxon>
        <taxon>Novispirillaceae</taxon>
        <taxon>Novispirillum</taxon>
    </lineage>
</organism>
<dbReference type="SMART" id="SM00422">
    <property type="entry name" value="HTH_MERR"/>
    <property type="match status" value="1"/>
</dbReference>
<keyword evidence="4" id="KW-0411">Iron-sulfur</keyword>
<dbReference type="InterPro" id="IPR009061">
    <property type="entry name" value="DNA-bd_dom_put_sf"/>
</dbReference>
<dbReference type="EMBL" id="JACIIX010000010">
    <property type="protein sequence ID" value="MBB6211240.1"/>
    <property type="molecule type" value="Genomic_DNA"/>
</dbReference>
<name>A0A7W9ZGY2_NOVIT</name>
<keyword evidence="1" id="KW-0001">2Fe-2S</keyword>
<comment type="caution">
    <text evidence="10">The sequence shown here is derived from an EMBL/GenBank/DDBJ whole genome shotgun (WGS) entry which is preliminary data.</text>
</comment>
<dbReference type="RefSeq" id="WP_184264060.1">
    <property type="nucleotide sequence ID" value="NZ_JACIIX010000010.1"/>
</dbReference>
<evidence type="ECO:0000313" key="11">
    <source>
        <dbReference type="Proteomes" id="UP000544872"/>
    </source>
</evidence>
<dbReference type="Proteomes" id="UP000544872">
    <property type="component" value="Unassembled WGS sequence"/>
</dbReference>
<dbReference type="PANTHER" id="PTHR30204:SF0">
    <property type="entry name" value="REDOX-SENSITIVE TRANSCRIPTIONAL ACTIVATOR SOXR"/>
    <property type="match status" value="1"/>
</dbReference>
<keyword evidence="11" id="KW-1185">Reference proteome</keyword>
<dbReference type="Pfam" id="PF00376">
    <property type="entry name" value="MerR"/>
    <property type="match status" value="1"/>
</dbReference>
<dbReference type="PANTHER" id="PTHR30204">
    <property type="entry name" value="REDOX-CYCLING DRUG-SENSING TRANSCRIPTIONAL ACTIVATOR SOXR"/>
    <property type="match status" value="1"/>
</dbReference>
<evidence type="ECO:0000256" key="3">
    <source>
        <dbReference type="ARBA" id="ARBA00023004"/>
    </source>
</evidence>
<dbReference type="NCBIfam" id="TIGR01950">
    <property type="entry name" value="SoxR"/>
    <property type="match status" value="1"/>
</dbReference>
<feature type="region of interest" description="Disordered" evidence="8">
    <location>
        <begin position="137"/>
        <end position="165"/>
    </location>
</feature>
<evidence type="ECO:0000256" key="4">
    <source>
        <dbReference type="ARBA" id="ARBA00023014"/>
    </source>
</evidence>
<dbReference type="PROSITE" id="PS50937">
    <property type="entry name" value="HTH_MERR_2"/>
    <property type="match status" value="1"/>
</dbReference>
<evidence type="ECO:0000256" key="8">
    <source>
        <dbReference type="SAM" id="MobiDB-lite"/>
    </source>
</evidence>
<evidence type="ECO:0000256" key="6">
    <source>
        <dbReference type="ARBA" id="ARBA00023125"/>
    </source>
</evidence>
<proteinExistence type="predicted"/>
<dbReference type="InterPro" id="IPR000551">
    <property type="entry name" value="MerR-type_HTH_dom"/>
</dbReference>
<evidence type="ECO:0000256" key="7">
    <source>
        <dbReference type="ARBA" id="ARBA00023163"/>
    </source>
</evidence>
<keyword evidence="3" id="KW-0408">Iron</keyword>
<evidence type="ECO:0000256" key="5">
    <source>
        <dbReference type="ARBA" id="ARBA00023015"/>
    </source>
</evidence>
<keyword evidence="5" id="KW-0805">Transcription regulation</keyword>
<dbReference type="GO" id="GO:0003700">
    <property type="term" value="F:DNA-binding transcription factor activity"/>
    <property type="evidence" value="ECO:0007669"/>
    <property type="project" value="InterPro"/>
</dbReference>
<protein>
    <submittedName>
        <fullName evidence="10">MerR family redox-sensitive transcriptional activator SoxR</fullName>
    </submittedName>
</protein>
<evidence type="ECO:0000256" key="2">
    <source>
        <dbReference type="ARBA" id="ARBA00022723"/>
    </source>
</evidence>
<dbReference type="SUPFAM" id="SSF46955">
    <property type="entry name" value="Putative DNA-binding domain"/>
    <property type="match status" value="1"/>
</dbReference>
<dbReference type="GO" id="GO:0006979">
    <property type="term" value="P:response to oxidative stress"/>
    <property type="evidence" value="ECO:0007669"/>
    <property type="project" value="InterPro"/>
</dbReference>
<dbReference type="Gene3D" id="1.10.1660.10">
    <property type="match status" value="1"/>
</dbReference>
<dbReference type="GO" id="GO:0051537">
    <property type="term" value="F:2 iron, 2 sulfur cluster binding"/>
    <property type="evidence" value="ECO:0007669"/>
    <property type="project" value="UniProtKB-KW"/>
</dbReference>
<dbReference type="InterPro" id="IPR015358">
    <property type="entry name" value="Tscrpt_reg_MerR_DNA-bd"/>
</dbReference>
<evidence type="ECO:0000313" key="10">
    <source>
        <dbReference type="EMBL" id="MBB6211240.1"/>
    </source>
</evidence>
<keyword evidence="7" id="KW-0804">Transcription</keyword>
<dbReference type="PRINTS" id="PR00040">
    <property type="entry name" value="HTHMERR"/>
</dbReference>
<dbReference type="InterPro" id="IPR047057">
    <property type="entry name" value="MerR_fam"/>
</dbReference>
<keyword evidence="6" id="KW-0238">DNA-binding</keyword>
<gene>
    <name evidence="10" type="ORF">FHS48_002677</name>
</gene>
<dbReference type="PROSITE" id="PS00552">
    <property type="entry name" value="HTH_MERR_1"/>
    <property type="match status" value="1"/>
</dbReference>
<accession>A0A7W9ZGY2</accession>
<dbReference type="InterPro" id="IPR010211">
    <property type="entry name" value="Redox-sen_tscrpt-act_SoxR"/>
</dbReference>
<evidence type="ECO:0000256" key="1">
    <source>
        <dbReference type="ARBA" id="ARBA00022714"/>
    </source>
</evidence>
<keyword evidence="2" id="KW-0479">Metal-binding</keyword>
<feature type="domain" description="HTH merR-type" evidence="9">
    <location>
        <begin position="11"/>
        <end position="79"/>
    </location>
</feature>
<dbReference type="Pfam" id="PF09278">
    <property type="entry name" value="MerR-DNA-bind"/>
    <property type="match status" value="1"/>
</dbReference>
<dbReference type="GO" id="GO:0003677">
    <property type="term" value="F:DNA binding"/>
    <property type="evidence" value="ECO:0007669"/>
    <property type="project" value="UniProtKB-KW"/>
</dbReference>
<dbReference type="GO" id="GO:0046872">
    <property type="term" value="F:metal ion binding"/>
    <property type="evidence" value="ECO:0007669"/>
    <property type="project" value="UniProtKB-KW"/>
</dbReference>
<dbReference type="AlphaFoldDB" id="A0A7W9ZGY2"/>
<reference evidence="10 11" key="1">
    <citation type="submission" date="2020-08" db="EMBL/GenBank/DDBJ databases">
        <title>Genomic Encyclopedia of Type Strains, Phase IV (KMG-IV): sequencing the most valuable type-strain genomes for metagenomic binning, comparative biology and taxonomic classification.</title>
        <authorList>
            <person name="Goeker M."/>
        </authorList>
    </citation>
    <scope>NUCLEOTIDE SEQUENCE [LARGE SCALE GENOMIC DNA]</scope>
    <source>
        <strain evidence="10 11">DSM 11590</strain>
    </source>
</reference>
<sequence length="165" mass="17788">MTAGHRPLPLLLTIGDVSRRSGLAISTLHFYESKGLIAAHRSPGNQRRYTRDILRRVSIIRVAQRLGLPLAEISALLAPFPPGQPLTTADIQTMASGWREALQRRIDGLTRLRDHLDGCIGCGCLSMEDCPLRNPGDHLGAEGQGPRLLEGPDPLEGTQTGGTAV</sequence>
<dbReference type="CDD" id="cd01110">
    <property type="entry name" value="HTH_SoxR"/>
    <property type="match status" value="1"/>
</dbReference>